<keyword evidence="2" id="KW-1185">Reference proteome</keyword>
<proteinExistence type="predicted"/>
<evidence type="ECO:0000313" key="2">
    <source>
        <dbReference type="Proteomes" id="UP001174136"/>
    </source>
</evidence>
<gene>
    <name evidence="1" type="ORF">N1851_005228</name>
</gene>
<sequence>MTKVSLLHVRKETCHETTLHAVHAKNYCQHAEIATVLPEGKEYWYLPSFGIYHPKKPEQIRIVFDSSAQHEGISLNNVLLKGPDLNNLLGVLIRFRKEIAVTADIQHMYYCFVVKEKHRDHLRFLWFWDNELNSDIVDYRMQMQRYLQDQQCTWIFIPLHSSHMGGAWERLIDVARRILDSMFPQERFSSLTHEVLITLMAEVCAIINARPLLPVPTDPESPLILILSMLLSQKTGTPSSPPSDFGKAEILRQQWKQVQHLAETF</sequence>
<dbReference type="Gene3D" id="3.30.420.10">
    <property type="entry name" value="Ribonuclease H-like superfamily/Ribonuclease H"/>
    <property type="match status" value="1"/>
</dbReference>
<dbReference type="Proteomes" id="UP001174136">
    <property type="component" value="Unassembled WGS sequence"/>
</dbReference>
<name>A0AA47N784_MERPO</name>
<comment type="caution">
    <text evidence="1">The sequence shown here is derived from an EMBL/GenBank/DDBJ whole genome shotgun (WGS) entry which is preliminary data.</text>
</comment>
<dbReference type="PANTHER" id="PTHR47331:SF7">
    <property type="match status" value="1"/>
</dbReference>
<organism evidence="1 2">
    <name type="scientific">Merluccius polli</name>
    <name type="common">Benguela hake</name>
    <name type="synonym">Merluccius cadenati</name>
    <dbReference type="NCBI Taxonomy" id="89951"/>
    <lineage>
        <taxon>Eukaryota</taxon>
        <taxon>Metazoa</taxon>
        <taxon>Chordata</taxon>
        <taxon>Craniata</taxon>
        <taxon>Vertebrata</taxon>
        <taxon>Euteleostomi</taxon>
        <taxon>Actinopterygii</taxon>
        <taxon>Neopterygii</taxon>
        <taxon>Teleostei</taxon>
        <taxon>Neoteleostei</taxon>
        <taxon>Acanthomorphata</taxon>
        <taxon>Zeiogadaria</taxon>
        <taxon>Gadariae</taxon>
        <taxon>Gadiformes</taxon>
        <taxon>Gadoidei</taxon>
        <taxon>Merlucciidae</taxon>
        <taxon>Merluccius</taxon>
    </lineage>
</organism>
<dbReference type="InterPro" id="IPR036397">
    <property type="entry name" value="RNaseH_sf"/>
</dbReference>
<dbReference type="EMBL" id="JAOPHQ010000867">
    <property type="protein sequence ID" value="KAK0153094.1"/>
    <property type="molecule type" value="Genomic_DNA"/>
</dbReference>
<reference evidence="1" key="1">
    <citation type="journal article" date="2023" name="Front. Mar. Sci.">
        <title>A new Merluccius polli reference genome to investigate the effects of global change in West African waters.</title>
        <authorList>
            <person name="Mateo J.L."/>
            <person name="Blanco-Fernandez C."/>
            <person name="Garcia-Vazquez E."/>
            <person name="Machado-Schiaffino G."/>
        </authorList>
    </citation>
    <scope>NUCLEOTIDE SEQUENCE</scope>
    <source>
        <strain evidence="1">C29</strain>
        <tissue evidence="1">Fin</tissue>
    </source>
</reference>
<protein>
    <submittedName>
        <fullName evidence="1">Uncharacterized protein</fullName>
    </submittedName>
</protein>
<accession>A0AA47N784</accession>
<dbReference type="PANTHER" id="PTHR47331">
    <property type="entry name" value="PHD-TYPE DOMAIN-CONTAINING PROTEIN"/>
    <property type="match status" value="1"/>
</dbReference>
<dbReference type="AlphaFoldDB" id="A0AA47N784"/>
<evidence type="ECO:0000313" key="1">
    <source>
        <dbReference type="EMBL" id="KAK0153094.1"/>
    </source>
</evidence>
<dbReference type="GO" id="GO:0003676">
    <property type="term" value="F:nucleic acid binding"/>
    <property type="evidence" value="ECO:0007669"/>
    <property type="project" value="InterPro"/>
</dbReference>